<dbReference type="InterPro" id="IPR002818">
    <property type="entry name" value="DJ-1/PfpI"/>
</dbReference>
<dbReference type="Pfam" id="PF01965">
    <property type="entry name" value="DJ-1_PfpI"/>
    <property type="match status" value="1"/>
</dbReference>
<protein>
    <recommendedName>
        <fullName evidence="1">DJ-1/PfpI domain-containing protein</fullName>
    </recommendedName>
</protein>
<dbReference type="EMBL" id="BAAAPE010000011">
    <property type="protein sequence ID" value="GAA2083984.1"/>
    <property type="molecule type" value="Genomic_DNA"/>
</dbReference>
<dbReference type="Gene3D" id="3.40.50.880">
    <property type="match status" value="1"/>
</dbReference>
<dbReference type="InterPro" id="IPR029062">
    <property type="entry name" value="Class_I_gatase-like"/>
</dbReference>
<reference evidence="2 3" key="1">
    <citation type="journal article" date="2019" name="Int. J. Syst. Evol. Microbiol.">
        <title>The Global Catalogue of Microorganisms (GCM) 10K type strain sequencing project: providing services to taxonomists for standard genome sequencing and annotation.</title>
        <authorList>
            <consortium name="The Broad Institute Genomics Platform"/>
            <consortium name="The Broad Institute Genome Sequencing Center for Infectious Disease"/>
            <person name="Wu L."/>
            <person name="Ma J."/>
        </authorList>
    </citation>
    <scope>NUCLEOTIDE SEQUENCE [LARGE SCALE GENOMIC DNA]</scope>
    <source>
        <strain evidence="2 3">JCM 15478</strain>
    </source>
</reference>
<evidence type="ECO:0000313" key="2">
    <source>
        <dbReference type="EMBL" id="GAA2083984.1"/>
    </source>
</evidence>
<evidence type="ECO:0000313" key="3">
    <source>
        <dbReference type="Proteomes" id="UP001500016"/>
    </source>
</evidence>
<sequence>MHRRPLREPLRVHTVLYDGVEEQDFAGHVEVLGILAEQRRIQQTFVSADGPGRVTTMSGLEIAIRAPWSPRSADLLVVPGGGYGDGAAVAGEIQRGVLPKALARARRPGLTMAGVCTGTMLLSAAGLTASPSALGPGATHPLSGRAEPHGACAGWPRALSRAAFTVARETPPWENRSGRRTTGEIPR</sequence>
<dbReference type="RefSeq" id="WP_344530897.1">
    <property type="nucleotide sequence ID" value="NZ_BAAAPE010000011.1"/>
</dbReference>
<feature type="domain" description="DJ-1/PfpI" evidence="1">
    <location>
        <begin position="11"/>
        <end position="128"/>
    </location>
</feature>
<accession>A0ABN2W605</accession>
<dbReference type="SUPFAM" id="SSF52317">
    <property type="entry name" value="Class I glutamine amidotransferase-like"/>
    <property type="match status" value="1"/>
</dbReference>
<dbReference type="PANTHER" id="PTHR43130:SF3">
    <property type="entry name" value="HTH-TYPE TRANSCRIPTIONAL REGULATOR RV1931C"/>
    <property type="match status" value="1"/>
</dbReference>
<gene>
    <name evidence="2" type="ORF">GCM10009801_44810</name>
</gene>
<name>A0ABN2W605_9ACTN</name>
<keyword evidence="3" id="KW-1185">Reference proteome</keyword>
<dbReference type="Proteomes" id="UP001500016">
    <property type="component" value="Unassembled WGS sequence"/>
</dbReference>
<evidence type="ECO:0000259" key="1">
    <source>
        <dbReference type="Pfam" id="PF01965"/>
    </source>
</evidence>
<dbReference type="PANTHER" id="PTHR43130">
    <property type="entry name" value="ARAC-FAMILY TRANSCRIPTIONAL REGULATOR"/>
    <property type="match status" value="1"/>
</dbReference>
<organism evidence="2 3">
    <name type="scientific">Streptomyces albiaxialis</name>
    <dbReference type="NCBI Taxonomy" id="329523"/>
    <lineage>
        <taxon>Bacteria</taxon>
        <taxon>Bacillati</taxon>
        <taxon>Actinomycetota</taxon>
        <taxon>Actinomycetes</taxon>
        <taxon>Kitasatosporales</taxon>
        <taxon>Streptomycetaceae</taxon>
        <taxon>Streptomyces</taxon>
    </lineage>
</organism>
<proteinExistence type="predicted"/>
<dbReference type="InterPro" id="IPR052158">
    <property type="entry name" value="INH-QAR"/>
</dbReference>
<comment type="caution">
    <text evidence="2">The sequence shown here is derived from an EMBL/GenBank/DDBJ whole genome shotgun (WGS) entry which is preliminary data.</text>
</comment>